<dbReference type="Proteomes" id="UP001500582">
    <property type="component" value="Unassembled WGS sequence"/>
</dbReference>
<sequence length="95" mass="10825">MSTNQVIPNGFIITISKVAEKEKEIAPMPVSARQLGEHIVSFIESRIPDTAQLNVKLNLESWDETYDNEEFMLQFEKSAGTVGDKDFSTNYWIEI</sequence>
<evidence type="ECO:0000313" key="2">
    <source>
        <dbReference type="Proteomes" id="UP001500582"/>
    </source>
</evidence>
<dbReference type="RefSeq" id="WP_345211427.1">
    <property type="nucleotide sequence ID" value="NZ_BAABFT010000005.1"/>
</dbReference>
<proteinExistence type="predicted"/>
<reference evidence="2" key="1">
    <citation type="journal article" date="2019" name="Int. J. Syst. Evol. Microbiol.">
        <title>The Global Catalogue of Microorganisms (GCM) 10K type strain sequencing project: providing services to taxonomists for standard genome sequencing and annotation.</title>
        <authorList>
            <consortium name="The Broad Institute Genomics Platform"/>
            <consortium name="The Broad Institute Genome Sequencing Center for Infectious Disease"/>
            <person name="Wu L."/>
            <person name="Ma J."/>
        </authorList>
    </citation>
    <scope>NUCLEOTIDE SEQUENCE [LARGE SCALE GENOMIC DNA]</scope>
    <source>
        <strain evidence="2">JCM 17705</strain>
    </source>
</reference>
<gene>
    <name evidence="1" type="ORF">GCM10023149_25070</name>
</gene>
<keyword evidence="2" id="KW-1185">Reference proteome</keyword>
<evidence type="ECO:0000313" key="1">
    <source>
        <dbReference type="EMBL" id="GAA4323853.1"/>
    </source>
</evidence>
<accession>A0ABP8GGD3</accession>
<organism evidence="1 2">
    <name type="scientific">Mucilaginibacter gynuensis</name>
    <dbReference type="NCBI Taxonomy" id="1302236"/>
    <lineage>
        <taxon>Bacteria</taxon>
        <taxon>Pseudomonadati</taxon>
        <taxon>Bacteroidota</taxon>
        <taxon>Sphingobacteriia</taxon>
        <taxon>Sphingobacteriales</taxon>
        <taxon>Sphingobacteriaceae</taxon>
        <taxon>Mucilaginibacter</taxon>
    </lineage>
</organism>
<protein>
    <submittedName>
        <fullName evidence="1">Uncharacterized protein</fullName>
    </submittedName>
</protein>
<comment type="caution">
    <text evidence="1">The sequence shown here is derived from an EMBL/GenBank/DDBJ whole genome shotgun (WGS) entry which is preliminary data.</text>
</comment>
<name>A0ABP8GGD3_9SPHI</name>
<dbReference type="EMBL" id="BAABFT010000005">
    <property type="protein sequence ID" value="GAA4323853.1"/>
    <property type="molecule type" value="Genomic_DNA"/>
</dbReference>